<dbReference type="Pfam" id="PF02769">
    <property type="entry name" value="AIRS_C"/>
    <property type="match status" value="1"/>
</dbReference>
<feature type="binding site" evidence="1">
    <location>
        <position position="265"/>
    </location>
    <ligand>
        <name>substrate</name>
    </ligand>
</feature>
<comment type="similarity">
    <text evidence="1">Belongs to the thiamine-monophosphate kinase family.</text>
</comment>
<dbReference type="OrthoDB" id="9802811at2"/>
<dbReference type="InterPro" id="IPR036676">
    <property type="entry name" value="PurM-like_C_sf"/>
</dbReference>
<comment type="pathway">
    <text evidence="1">Cofactor biosynthesis; thiamine diphosphate biosynthesis; thiamine diphosphate from thiamine phosphate: step 1/1.</text>
</comment>
<proteinExistence type="inferred from homology"/>
<dbReference type="RefSeq" id="WP_052605851.1">
    <property type="nucleotide sequence ID" value="NZ_JXYS01000070.1"/>
</dbReference>
<dbReference type="Gene3D" id="3.90.650.10">
    <property type="entry name" value="PurM-like C-terminal domain"/>
    <property type="match status" value="1"/>
</dbReference>
<feature type="binding site" evidence="1">
    <location>
        <position position="58"/>
    </location>
    <ligand>
        <name>Mg(2+)</name>
        <dbReference type="ChEBI" id="CHEBI:18420"/>
        <label>2</label>
    </ligand>
</feature>
<dbReference type="PANTHER" id="PTHR30270:SF0">
    <property type="entry name" value="THIAMINE-MONOPHOSPHATE KINASE"/>
    <property type="match status" value="1"/>
</dbReference>
<comment type="caution">
    <text evidence="4">The sequence shown here is derived from an EMBL/GenBank/DDBJ whole genome shotgun (WGS) entry which is preliminary data.</text>
</comment>
<feature type="binding site" evidence="1">
    <location>
        <position position="87"/>
    </location>
    <ligand>
        <name>Mg(2+)</name>
        <dbReference type="ChEBI" id="CHEBI:18420"/>
        <label>2</label>
    </ligand>
</feature>
<feature type="binding site" evidence="1">
    <location>
        <position position="132"/>
    </location>
    <ligand>
        <name>Mg(2+)</name>
        <dbReference type="ChEBI" id="CHEBI:18420"/>
        <label>1</label>
    </ligand>
</feature>
<dbReference type="Pfam" id="PF00586">
    <property type="entry name" value="AIRS"/>
    <property type="match status" value="1"/>
</dbReference>
<keyword evidence="5" id="KW-1185">Reference proteome</keyword>
<dbReference type="NCBIfam" id="TIGR01379">
    <property type="entry name" value="thiL"/>
    <property type="match status" value="1"/>
</dbReference>
<dbReference type="GO" id="GO:0009030">
    <property type="term" value="F:thiamine-phosphate kinase activity"/>
    <property type="evidence" value="ECO:0007669"/>
    <property type="project" value="UniProtKB-UniRule"/>
</dbReference>
<feature type="binding site" evidence="1">
    <location>
        <position position="227"/>
    </location>
    <ligand>
        <name>Mg(2+)</name>
        <dbReference type="ChEBI" id="CHEBI:18420"/>
        <label>5</label>
    </ligand>
</feature>
<dbReference type="EC" id="2.7.4.16" evidence="1"/>
<dbReference type="EMBL" id="JXYS01000070">
    <property type="protein sequence ID" value="KJF16944.1"/>
    <property type="molecule type" value="Genomic_DNA"/>
</dbReference>
<feature type="binding site" evidence="1">
    <location>
        <position position="43"/>
    </location>
    <ligand>
        <name>Mg(2+)</name>
        <dbReference type="ChEBI" id="CHEBI:18420"/>
        <label>4</label>
    </ligand>
</feature>
<organism evidence="4 5">
    <name type="scientific">Acidithrix ferrooxidans</name>
    <dbReference type="NCBI Taxonomy" id="1280514"/>
    <lineage>
        <taxon>Bacteria</taxon>
        <taxon>Bacillati</taxon>
        <taxon>Actinomycetota</taxon>
        <taxon>Acidimicrobiia</taxon>
        <taxon>Acidimicrobiales</taxon>
        <taxon>Acidimicrobiaceae</taxon>
        <taxon>Acidithrix</taxon>
    </lineage>
</organism>
<dbReference type="GO" id="GO:0009228">
    <property type="term" value="P:thiamine biosynthetic process"/>
    <property type="evidence" value="ECO:0007669"/>
    <property type="project" value="UniProtKB-KW"/>
</dbReference>
<dbReference type="PATRIC" id="fig|1280514.3.peg.2927"/>
<accession>A0A0D8HGH2</accession>
<comment type="miscellaneous">
    <text evidence="1">Reaction mechanism of ThiL seems to utilize a direct, inline transfer of the gamma-phosphate of ATP to TMP rather than a phosphorylated enzyme intermediate.</text>
</comment>
<gene>
    <name evidence="1 4" type="primary">thiL</name>
    <name evidence="4" type="ORF">AXFE_22270</name>
</gene>
<dbReference type="GO" id="GO:0009229">
    <property type="term" value="P:thiamine diphosphate biosynthetic process"/>
    <property type="evidence" value="ECO:0007669"/>
    <property type="project" value="UniProtKB-UniRule"/>
</dbReference>
<feature type="binding site" evidence="1">
    <location>
        <position position="226"/>
    </location>
    <ligand>
        <name>ATP</name>
        <dbReference type="ChEBI" id="CHEBI:30616"/>
    </ligand>
</feature>
<keyword evidence="1" id="KW-0067">ATP-binding</keyword>
<dbReference type="PANTHER" id="PTHR30270">
    <property type="entry name" value="THIAMINE-MONOPHOSPHATE KINASE"/>
    <property type="match status" value="1"/>
</dbReference>
<dbReference type="InterPro" id="IPR016188">
    <property type="entry name" value="PurM-like_N"/>
</dbReference>
<feature type="binding site" evidence="1">
    <location>
        <position position="87"/>
    </location>
    <ligand>
        <name>Mg(2+)</name>
        <dbReference type="ChEBI" id="CHEBI:18420"/>
        <label>4</label>
    </ligand>
</feature>
<feature type="binding site" evidence="1">
    <location>
        <position position="224"/>
    </location>
    <ligand>
        <name>Mg(2+)</name>
        <dbReference type="ChEBI" id="CHEBI:18420"/>
        <label>3</label>
    </ligand>
</feature>
<keyword evidence="1" id="KW-0460">Magnesium</keyword>
<keyword evidence="1" id="KW-0784">Thiamine biosynthesis</keyword>
<dbReference type="GO" id="GO:0005524">
    <property type="term" value="F:ATP binding"/>
    <property type="evidence" value="ECO:0007669"/>
    <property type="project" value="UniProtKB-UniRule"/>
</dbReference>
<keyword evidence="1" id="KW-0479">Metal-binding</keyword>
<feature type="binding site" evidence="1">
    <location>
        <position position="87"/>
    </location>
    <ligand>
        <name>Mg(2+)</name>
        <dbReference type="ChEBI" id="CHEBI:18420"/>
        <label>3</label>
    </ligand>
</feature>
<dbReference type="Proteomes" id="UP000032360">
    <property type="component" value="Unassembled WGS sequence"/>
</dbReference>
<dbReference type="SUPFAM" id="SSF56042">
    <property type="entry name" value="PurM C-terminal domain-like"/>
    <property type="match status" value="1"/>
</dbReference>
<comment type="catalytic activity">
    <reaction evidence="1">
        <text>thiamine phosphate + ATP = thiamine diphosphate + ADP</text>
        <dbReference type="Rhea" id="RHEA:15913"/>
        <dbReference type="ChEBI" id="CHEBI:30616"/>
        <dbReference type="ChEBI" id="CHEBI:37575"/>
        <dbReference type="ChEBI" id="CHEBI:58937"/>
        <dbReference type="ChEBI" id="CHEBI:456216"/>
        <dbReference type="EC" id="2.7.4.16"/>
    </reaction>
</comment>
<feature type="binding site" evidence="1">
    <location>
        <begin position="131"/>
        <end position="132"/>
    </location>
    <ligand>
        <name>ATP</name>
        <dbReference type="ChEBI" id="CHEBI:30616"/>
    </ligand>
</feature>
<dbReference type="InterPro" id="IPR036921">
    <property type="entry name" value="PurM-like_N_sf"/>
</dbReference>
<evidence type="ECO:0000313" key="4">
    <source>
        <dbReference type="EMBL" id="KJF16944.1"/>
    </source>
</evidence>
<dbReference type="AlphaFoldDB" id="A0A0D8HGH2"/>
<feature type="domain" description="PurM-like N-terminal" evidence="2">
    <location>
        <begin position="41"/>
        <end position="149"/>
    </location>
</feature>
<dbReference type="STRING" id="1280514.AXFE_22270"/>
<evidence type="ECO:0000259" key="3">
    <source>
        <dbReference type="Pfam" id="PF02769"/>
    </source>
</evidence>
<comment type="function">
    <text evidence="1">Catalyzes the ATP-dependent phosphorylation of thiamine-monophosphate (TMP) to form thiamine-pyrophosphate (TPP), the active form of vitamin B1.</text>
</comment>
<dbReference type="SUPFAM" id="SSF55326">
    <property type="entry name" value="PurM N-terminal domain-like"/>
    <property type="match status" value="1"/>
</dbReference>
<feature type="binding site" evidence="1">
    <location>
        <position position="65"/>
    </location>
    <ligand>
        <name>substrate</name>
    </ligand>
</feature>
<dbReference type="UniPathway" id="UPA00060">
    <property type="reaction ID" value="UER00142"/>
</dbReference>
<feature type="binding site" evidence="1">
    <location>
        <position position="58"/>
    </location>
    <ligand>
        <name>Mg(2+)</name>
        <dbReference type="ChEBI" id="CHEBI:18420"/>
        <label>1</label>
    </ligand>
</feature>
<dbReference type="GO" id="GO:0000287">
    <property type="term" value="F:magnesium ion binding"/>
    <property type="evidence" value="ECO:0007669"/>
    <property type="project" value="UniProtKB-UniRule"/>
</dbReference>
<name>A0A0D8HGH2_9ACTN</name>
<keyword evidence="1 4" id="KW-0808">Transferase</keyword>
<dbReference type="Gene3D" id="3.30.1330.10">
    <property type="entry name" value="PurM-like, N-terminal domain"/>
    <property type="match status" value="1"/>
</dbReference>
<dbReference type="InterPro" id="IPR006283">
    <property type="entry name" value="ThiL-like"/>
</dbReference>
<dbReference type="InterPro" id="IPR010918">
    <property type="entry name" value="PurM-like_C_dom"/>
</dbReference>
<protein>
    <recommendedName>
        <fullName evidence="1">Thiamine-monophosphate kinase</fullName>
        <shortName evidence="1">TMP kinase</shortName>
        <shortName evidence="1">Thiamine-phosphate kinase</shortName>
        <ecNumber evidence="1">2.7.4.16</ecNumber>
    </recommendedName>
</protein>
<feature type="binding site" evidence="1">
    <location>
        <position position="43"/>
    </location>
    <ligand>
        <name>Mg(2+)</name>
        <dbReference type="ChEBI" id="CHEBI:18420"/>
        <label>3</label>
    </ligand>
</feature>
<feature type="binding site" evidence="1">
    <location>
        <position position="316"/>
    </location>
    <ligand>
        <name>substrate</name>
    </ligand>
</feature>
<evidence type="ECO:0000313" key="5">
    <source>
        <dbReference type="Proteomes" id="UP000032360"/>
    </source>
</evidence>
<keyword evidence="1 4" id="KW-0418">Kinase</keyword>
<sequence>MKSEGIRKNNSSKVKLSEFEILNSFNRARQETNDEIIVPGGDDAAVISLPNRLVVCADIVVEGVHFSREYFSLSQIANKAVVVNISDLAAMGSTPKYLLAVITSPGDVDLNQLLTELDLAAKGFGARLIGGDISSGKDFSISITAIGEIDSKRRVMVRSGAIAGESIFVTGPLGGASMGLKLLQNQALPQSSDEKDAIRAHLEPNTALKAGLLISALGIGCAIDISDGLLGDLEHIAEGSKVGINLTDVPIARGASLSDALNGGEDYELIFTASMPEQILEAFKKAGLTAPYLIGECTAMPDQRHLFGKTYQPKGWQHFN</sequence>
<feature type="binding site" evidence="1">
    <location>
        <position position="158"/>
    </location>
    <ligand>
        <name>ATP</name>
        <dbReference type="ChEBI" id="CHEBI:30616"/>
    </ligand>
</feature>
<reference evidence="4 5" key="1">
    <citation type="submission" date="2015-01" db="EMBL/GenBank/DDBJ databases">
        <title>Draft genome of the acidophilic iron oxidizer Acidithrix ferrooxidans strain Py-F3.</title>
        <authorList>
            <person name="Poehlein A."/>
            <person name="Eisen S."/>
            <person name="Schloemann M."/>
            <person name="Johnson B.D."/>
            <person name="Daniel R."/>
            <person name="Muehling M."/>
        </authorList>
    </citation>
    <scope>NUCLEOTIDE SEQUENCE [LARGE SCALE GENOMIC DNA]</scope>
    <source>
        <strain evidence="4 5">Py-F3</strain>
    </source>
</reference>
<keyword evidence="1" id="KW-0547">Nucleotide-binding</keyword>
<dbReference type="HAMAP" id="MF_02128">
    <property type="entry name" value="TMP_kinase"/>
    <property type="match status" value="1"/>
</dbReference>
<comment type="caution">
    <text evidence="1">Lacks conserved residue(s) required for the propagation of feature annotation.</text>
</comment>
<dbReference type="PIRSF" id="PIRSF005303">
    <property type="entry name" value="Thiam_monoph_kin"/>
    <property type="match status" value="1"/>
</dbReference>
<evidence type="ECO:0000259" key="2">
    <source>
        <dbReference type="Pfam" id="PF00586"/>
    </source>
</evidence>
<dbReference type="CDD" id="cd02194">
    <property type="entry name" value="ThiL"/>
    <property type="match status" value="1"/>
</dbReference>
<feature type="domain" description="PurM-like C-terminal" evidence="3">
    <location>
        <begin position="163"/>
        <end position="301"/>
    </location>
</feature>
<evidence type="ECO:0000256" key="1">
    <source>
        <dbReference type="HAMAP-Rule" id="MF_02128"/>
    </source>
</evidence>